<keyword evidence="3" id="KW-1185">Reference proteome</keyword>
<evidence type="ECO:0000256" key="1">
    <source>
        <dbReference type="SAM" id="MobiDB-lite"/>
    </source>
</evidence>
<gene>
    <name evidence="2" type="ORF">EV199_0601</name>
</gene>
<dbReference type="OrthoDB" id="4653716at2"/>
<accession>A0A4Q7MZN8</accession>
<protein>
    <recommendedName>
        <fullName evidence="4">Heme oxygenase-like protein</fullName>
    </recommendedName>
</protein>
<dbReference type="Gene3D" id="1.20.910.10">
    <property type="entry name" value="Heme oxygenase-like"/>
    <property type="match status" value="1"/>
</dbReference>
<dbReference type="InterPro" id="IPR016084">
    <property type="entry name" value="Haem_Oase-like_multi-hlx"/>
</dbReference>
<dbReference type="Proteomes" id="UP000293874">
    <property type="component" value="Unassembled WGS sequence"/>
</dbReference>
<dbReference type="RefSeq" id="WP_130539195.1">
    <property type="nucleotide sequence ID" value="NZ_CP042431.1"/>
</dbReference>
<feature type="region of interest" description="Disordered" evidence="1">
    <location>
        <begin position="181"/>
        <end position="201"/>
    </location>
</feature>
<name>A0A4Q7MZN8_9BACT</name>
<reference evidence="2 3" key="1">
    <citation type="submission" date="2019-02" db="EMBL/GenBank/DDBJ databases">
        <title>Genomic Encyclopedia of Type Strains, Phase IV (KMG-IV): sequencing the most valuable type-strain genomes for metagenomic binning, comparative biology and taxonomic classification.</title>
        <authorList>
            <person name="Goeker M."/>
        </authorList>
    </citation>
    <scope>NUCLEOTIDE SEQUENCE [LARGE SCALE GENOMIC DNA]</scope>
    <source>
        <strain evidence="2 3">DSM 18116</strain>
    </source>
</reference>
<sequence length="243" mass="28089">MMQAIIQTLEARKKDLKQSALVKMVGDETLTMESRLAFTPAMLFFVMGFKDILNEMKDEGSTNPMQQSVNVHCEEDSFHWQWYLKDLERISFGKEFLAIAPADLFTLVWSEPWEATREVVYKSIHLAKHFNTPFYKLILIEALEATFDCFNEPMFSLVHAMGRQEELEYFGQLHAHAEADHAMEKTSEEQESASYNNYQPSEEERKNAVMIIDAVFKAFNDAFNTWYQVGVSKTVKQLLTANA</sequence>
<dbReference type="EMBL" id="SGXA01000001">
    <property type="protein sequence ID" value="RZS74750.1"/>
    <property type="molecule type" value="Genomic_DNA"/>
</dbReference>
<dbReference type="AlphaFoldDB" id="A0A4Q7MZN8"/>
<proteinExistence type="predicted"/>
<comment type="caution">
    <text evidence="2">The sequence shown here is derived from an EMBL/GenBank/DDBJ whole genome shotgun (WGS) entry which is preliminary data.</text>
</comment>
<evidence type="ECO:0000313" key="2">
    <source>
        <dbReference type="EMBL" id="RZS74750.1"/>
    </source>
</evidence>
<organism evidence="2 3">
    <name type="scientific">Pseudobacter ginsenosidimutans</name>
    <dbReference type="NCBI Taxonomy" id="661488"/>
    <lineage>
        <taxon>Bacteria</taxon>
        <taxon>Pseudomonadati</taxon>
        <taxon>Bacteroidota</taxon>
        <taxon>Chitinophagia</taxon>
        <taxon>Chitinophagales</taxon>
        <taxon>Chitinophagaceae</taxon>
        <taxon>Pseudobacter</taxon>
    </lineage>
</organism>
<evidence type="ECO:0000313" key="3">
    <source>
        <dbReference type="Proteomes" id="UP000293874"/>
    </source>
</evidence>
<evidence type="ECO:0008006" key="4">
    <source>
        <dbReference type="Google" id="ProtNLM"/>
    </source>
</evidence>